<evidence type="ECO:0000313" key="2">
    <source>
        <dbReference type="Proteomes" id="UP001311915"/>
    </source>
</evidence>
<dbReference type="EMBL" id="JAWPEI010000010">
    <property type="protein sequence ID" value="KAK4713552.1"/>
    <property type="molecule type" value="Genomic_DNA"/>
</dbReference>
<comment type="caution">
    <text evidence="1">The sequence shown here is derived from an EMBL/GenBank/DDBJ whole genome shotgun (WGS) entry which is preliminary data.</text>
</comment>
<keyword evidence="2" id="KW-1185">Reference proteome</keyword>
<name>A0AAV9KKC9_9SOLN</name>
<accession>A0AAV9KKC9</accession>
<dbReference type="Proteomes" id="UP001311915">
    <property type="component" value="Unassembled WGS sequence"/>
</dbReference>
<dbReference type="AlphaFoldDB" id="A0AAV9KKC9"/>
<proteinExistence type="predicted"/>
<protein>
    <submittedName>
        <fullName evidence="1">Uncharacterized protein</fullName>
    </submittedName>
</protein>
<reference evidence="1 2" key="1">
    <citation type="submission" date="2023-10" db="EMBL/GenBank/DDBJ databases">
        <title>Genome-Wide Identification Analysis in wild type Solanum Pinnatisectum Reveals Some Genes Defensing Phytophthora Infestans.</title>
        <authorList>
            <person name="Sun C."/>
        </authorList>
    </citation>
    <scope>NUCLEOTIDE SEQUENCE [LARGE SCALE GENOMIC DNA]</scope>
    <source>
        <strain evidence="1">LQN</strain>
        <tissue evidence="1">Leaf</tissue>
    </source>
</reference>
<sequence length="96" mass="10870">MGALSFLEYVNPNENSMSHVNDNQRNHIPVSAIVTRSGKTWQEITMPDNVDSKGVIVDDESPKGMDKTQTYEVEGNQMKMLEKAVLKTHLHCLKLR</sequence>
<gene>
    <name evidence="1" type="ORF">R3W88_019459</name>
</gene>
<evidence type="ECO:0000313" key="1">
    <source>
        <dbReference type="EMBL" id="KAK4713552.1"/>
    </source>
</evidence>
<organism evidence="1 2">
    <name type="scientific">Solanum pinnatisectum</name>
    <name type="common">tansyleaf nightshade</name>
    <dbReference type="NCBI Taxonomy" id="50273"/>
    <lineage>
        <taxon>Eukaryota</taxon>
        <taxon>Viridiplantae</taxon>
        <taxon>Streptophyta</taxon>
        <taxon>Embryophyta</taxon>
        <taxon>Tracheophyta</taxon>
        <taxon>Spermatophyta</taxon>
        <taxon>Magnoliopsida</taxon>
        <taxon>eudicotyledons</taxon>
        <taxon>Gunneridae</taxon>
        <taxon>Pentapetalae</taxon>
        <taxon>asterids</taxon>
        <taxon>lamiids</taxon>
        <taxon>Solanales</taxon>
        <taxon>Solanaceae</taxon>
        <taxon>Solanoideae</taxon>
        <taxon>Solaneae</taxon>
        <taxon>Solanum</taxon>
    </lineage>
</organism>